<dbReference type="SMART" id="SM00449">
    <property type="entry name" value="SPRY"/>
    <property type="match status" value="1"/>
</dbReference>
<organism evidence="5 6">
    <name type="scientific">Fusarium ambrosium</name>
    <dbReference type="NCBI Taxonomy" id="131363"/>
    <lineage>
        <taxon>Eukaryota</taxon>
        <taxon>Fungi</taxon>
        <taxon>Dikarya</taxon>
        <taxon>Ascomycota</taxon>
        <taxon>Pezizomycotina</taxon>
        <taxon>Sordariomycetes</taxon>
        <taxon>Hypocreomycetidae</taxon>
        <taxon>Hypocreales</taxon>
        <taxon>Nectriaceae</taxon>
        <taxon>Fusarium</taxon>
        <taxon>Fusarium solani species complex</taxon>
    </lineage>
</organism>
<keyword evidence="1" id="KW-0677">Repeat</keyword>
<accession>A0A428UXU4</accession>
<dbReference type="SUPFAM" id="SSF48403">
    <property type="entry name" value="Ankyrin repeat"/>
    <property type="match status" value="3"/>
</dbReference>
<feature type="repeat" description="ANK" evidence="3">
    <location>
        <begin position="1381"/>
        <end position="1405"/>
    </location>
</feature>
<evidence type="ECO:0000313" key="6">
    <source>
        <dbReference type="Proteomes" id="UP000288429"/>
    </source>
</evidence>
<dbReference type="InterPro" id="IPR036770">
    <property type="entry name" value="Ankyrin_rpt-contain_sf"/>
</dbReference>
<evidence type="ECO:0000313" key="5">
    <source>
        <dbReference type="EMBL" id="RSM19131.1"/>
    </source>
</evidence>
<proteinExistence type="predicted"/>
<dbReference type="Pfam" id="PF24883">
    <property type="entry name" value="NPHP3_N"/>
    <property type="match status" value="1"/>
</dbReference>
<keyword evidence="2 3" id="KW-0040">ANK repeat</keyword>
<feature type="repeat" description="ANK" evidence="3">
    <location>
        <begin position="1045"/>
        <end position="1077"/>
    </location>
</feature>
<feature type="repeat" description="ANK" evidence="3">
    <location>
        <begin position="1114"/>
        <end position="1146"/>
    </location>
</feature>
<dbReference type="PROSITE" id="PS50088">
    <property type="entry name" value="ANK_REPEAT"/>
    <property type="match status" value="14"/>
</dbReference>
<feature type="repeat" description="ANK" evidence="3">
    <location>
        <begin position="1725"/>
        <end position="1757"/>
    </location>
</feature>
<dbReference type="InterPro" id="IPR013320">
    <property type="entry name" value="ConA-like_dom_sf"/>
</dbReference>
<dbReference type="SMART" id="SM00248">
    <property type="entry name" value="ANK"/>
    <property type="match status" value="28"/>
</dbReference>
<sequence>MAVPFYLILVHSITAPEQDENPKSYFSRRFPHALVEDFAFLDGSRVSDHLLQRRACVLLEQVLRSWTSFQQKNHGLVDPLPLVFMGHGLGVALIQQAILSAMEELRYRSISLHTSAVLFFAAPQEEIDTMVRERELLSLLSAPNLPLTTSLKLIHSLHPELKEVAASFATIPCKSDTVHLLELDRSDQPTKHDRFQFRNQDGISLGPSSGHEQSWKFRDGDEKTEETCKRILAASKKGDLAWQSFTQRLFLLDPHTHQLKLPSSVSPSFSWIRGHQAFVDWQSKLDVRILRVCGPPGSRKAAILSQVLSMLLSKANSRKCAIITFSFSESNIQAQTAFSLYVSLCRQILCKWPDLFQHIAPVWDFLEKREILTAEAFWPLLQSLLTQVLEMKRPVYCLIDGLEECTSSPQRIIKRLAGFTKNKNSQLKLVLSGTDLNAFMDDTDQCLDISTDDAELTAADARQLVLEEIDQLGGENPVWNYLEGSDVAQLARVPSGSPYLLAELRMLLLKGNFQRSTRRSLMEMIKHQPDTIEGAYDRAMDVVQEMDHNWVSTALQWIVHAVRPLKTTEIAVAVAVKEFVADEGDGDLNDLIPWDITDDLRRSVGPLVRVLGNRIYPVHASLRTFLTEGRYAHKVPPDGHYHILMQCIDYLNIVIQRARNSMSTRDGLEAFIPADRELGLLSYACVYWPEHFRRAMAGPMKVDRVAGFLDDDAKVQAWSWFYHQLRPSPPFVKLDSRLKIVCSFGLVELIDNSIHHVQTQKGCEDQLREALDLAAQNGHVDAVQQLLDQGIRSPRAMGLAAAAGSVPVMRCLLSVDTAIDQLDAEGFAPLHHAAYGGHEAVVSYLLEQDSDASLLTSNSSTALHFAARTGHIGIVRILVKAGVPVRAENDVQHDSLMYAAIGGFHAIVAWLLVHGADPNKEDQDGRTALHLAAEHGHAKTAAILLPTTRNINTKNVLGMSPGDVAARNGHLAVLLLLMEQEQWKDEHGGDTGACGGAAEPGQDPYPNFLEFDGIDPRSPLEWAASSGQLHIVRELLGRKPRHNDECSVALHFAAGQGHTTIVKQLLDHGWTKVALDSTHNTALHAAAQNGHVGVLLELLQHQVGNKLINRPNMDKKVPLHLAAEAGHVKLVDILLTRKADVSLKAEYGQTALHLAVDMEHLEVVKRLLNIRDMIQVQDQRGQTAFDLAASTGQLALVEMFIQVLREGDDEDAAIEAGFPLHMAAINYHEGVLRLLLSEGWDHNGLNVDGKTPLQVAAEADFLVGVELLLGRPGIEKNVRDKSGGTPLFTAAYYGKVDIVKALLKSQPPPSWTLTGRFGWTPVHAAFDSPEITKLFMEAKADPNMRTEDGLTVMALASKYHYLQTVEVLLDAQADPNLADNQESTPLHGAALSDNLEIIQLLIEKGKAKIDVTDANGSTALHIAAVHGRCETLLYLIEQGFNMSVKSEKYGTVLAAYVLNPSFCRRVADLLLQKGCLLDEGDESHPTALQAACAEGTLDAVAWLLDKTAAANVVGGSFGTALCAAVHGNETVEALEPKLSLLLTNGADINLAGHDQLTPLQLAAQKGADEIVHLLLNNDADVNIASLNKDPPLSLAIAGLCSLATIQAMLDQGANPNAAGNLGKGPLHAAATSSRTDVLELLISRGAQFSMKDGNGRSALMYALVSHSEEVFDYILDNCSPDPTEQDDTGRTPLMTAVLEEDREAVRTLLKLDKGFHGTLDAQDSEGKTALIQAVSLDHQEITQALLDSGANPRVMDCRGRSPLYWASREARFETLEMIAEALKAAPVDEDELHWKVAVHGAVASDKRQALQRILDEVGMDASQTLLDGWTSLYTARRCGLSRVEGILLYQLGDELPDASLLSPSAWHAHDRFPSLKLDPDARSIKVSQLPTYLRGDTQGRGVVRADNPMWPMINDAVYYFEVQIVTAPKDPILGVGFCDDSAPLDRMLGWDRGSWGYHADDGAVFDSGKRSWAGIPYGQPYTAGDVVGCGVNFNKSIAFFTLNGAVIGSYTYFPTTAYLHSITGRLTYHRLINHTGRAFENIRGKLYPAVCFDTDGVDWQIRATFHDGQSGGFMFKGPYDGNDTLEPSKLATVDEGEDSD</sequence>
<feature type="repeat" description="ANK" evidence="3">
    <location>
        <begin position="858"/>
        <end position="890"/>
    </location>
</feature>
<name>A0A428UXU4_9HYPO</name>
<dbReference type="CDD" id="cd12885">
    <property type="entry name" value="SPRY_RanBP_like"/>
    <property type="match status" value="1"/>
</dbReference>
<feature type="repeat" description="ANK" evidence="3">
    <location>
        <begin position="1348"/>
        <end position="1380"/>
    </location>
</feature>
<dbReference type="PROSITE" id="PS50297">
    <property type="entry name" value="ANK_REP_REGION"/>
    <property type="match status" value="12"/>
</dbReference>
<dbReference type="SUPFAM" id="SSF49899">
    <property type="entry name" value="Concanavalin A-like lectins/glucanases"/>
    <property type="match status" value="1"/>
</dbReference>
<reference evidence="5 6" key="1">
    <citation type="submission" date="2017-06" db="EMBL/GenBank/DDBJ databases">
        <title>Cmopartive genomic analysis of Ambrosia Fusariam Clade fungi.</title>
        <authorList>
            <person name="Stajich J.E."/>
            <person name="Carrillo J."/>
            <person name="Kijimoto T."/>
            <person name="Eskalen A."/>
            <person name="O'Donnell K."/>
            <person name="Kasson M."/>
        </authorList>
    </citation>
    <scope>NUCLEOTIDE SEQUENCE [LARGE SCALE GENOMIC DNA]</scope>
    <source>
        <strain evidence="5 6">NRRL 20438</strain>
    </source>
</reference>
<gene>
    <name evidence="5" type="ORF">CDV31_002052</name>
</gene>
<dbReference type="PRINTS" id="PR01415">
    <property type="entry name" value="ANKYRIN"/>
</dbReference>
<dbReference type="InterPro" id="IPR056884">
    <property type="entry name" value="NPHP3-like_N"/>
</dbReference>
<feature type="repeat" description="ANK" evidence="3">
    <location>
        <begin position="1621"/>
        <end position="1653"/>
    </location>
</feature>
<dbReference type="InterPro" id="IPR051165">
    <property type="entry name" value="Multifunctional_ANK_Repeat"/>
</dbReference>
<dbReference type="InterPro" id="IPR043136">
    <property type="entry name" value="B30.2/SPRY_sf"/>
</dbReference>
<dbReference type="Pfam" id="PF00622">
    <property type="entry name" value="SPRY"/>
    <property type="match status" value="1"/>
</dbReference>
<comment type="caution">
    <text evidence="5">The sequence shown here is derived from an EMBL/GenBank/DDBJ whole genome shotgun (WGS) entry which is preliminary data.</text>
</comment>
<evidence type="ECO:0000256" key="2">
    <source>
        <dbReference type="ARBA" id="ARBA00023043"/>
    </source>
</evidence>
<dbReference type="Pfam" id="PF12796">
    <property type="entry name" value="Ank_2"/>
    <property type="match status" value="9"/>
</dbReference>
<evidence type="ECO:0000259" key="4">
    <source>
        <dbReference type="PROSITE" id="PS50188"/>
    </source>
</evidence>
<feature type="domain" description="B30.2/SPRY" evidence="4">
    <location>
        <begin position="1844"/>
        <end position="2070"/>
    </location>
</feature>
<evidence type="ECO:0000256" key="3">
    <source>
        <dbReference type="PROSITE-ProRule" id="PRU00023"/>
    </source>
</evidence>
<dbReference type="Gene3D" id="3.40.50.300">
    <property type="entry name" value="P-loop containing nucleotide triphosphate hydrolases"/>
    <property type="match status" value="1"/>
</dbReference>
<dbReference type="Proteomes" id="UP000288429">
    <property type="component" value="Unassembled WGS sequence"/>
</dbReference>
<feature type="repeat" description="ANK" evidence="3">
    <location>
        <begin position="1554"/>
        <end position="1586"/>
    </location>
</feature>
<evidence type="ECO:0000256" key="1">
    <source>
        <dbReference type="ARBA" id="ARBA00022737"/>
    </source>
</evidence>
<keyword evidence="6" id="KW-1185">Reference proteome</keyword>
<feature type="repeat" description="ANK" evidence="3">
    <location>
        <begin position="1415"/>
        <end position="1447"/>
    </location>
</feature>
<dbReference type="EMBL" id="NIZV01000015">
    <property type="protein sequence ID" value="RSM19131.1"/>
    <property type="molecule type" value="Genomic_DNA"/>
</dbReference>
<protein>
    <recommendedName>
        <fullName evidence="4">B30.2/SPRY domain-containing protein</fullName>
    </recommendedName>
</protein>
<feature type="repeat" description="ANK" evidence="3">
    <location>
        <begin position="825"/>
        <end position="857"/>
    </location>
</feature>
<feature type="repeat" description="ANK" evidence="3">
    <location>
        <begin position="1215"/>
        <end position="1247"/>
    </location>
</feature>
<dbReference type="InterPro" id="IPR027417">
    <property type="entry name" value="P-loop_NTPase"/>
</dbReference>
<dbReference type="InterPro" id="IPR002110">
    <property type="entry name" value="Ankyrin_rpt"/>
</dbReference>
<dbReference type="Gene3D" id="1.25.40.20">
    <property type="entry name" value="Ankyrin repeat-containing domain"/>
    <property type="match status" value="5"/>
</dbReference>
<dbReference type="InterPro" id="IPR003877">
    <property type="entry name" value="SPRY_dom"/>
</dbReference>
<dbReference type="InterPro" id="IPR044736">
    <property type="entry name" value="Gid1/RanBPM/SPLA_SPRY"/>
</dbReference>
<dbReference type="PANTHER" id="PTHR24123:SF33">
    <property type="entry name" value="PROTEIN HOS4"/>
    <property type="match status" value="1"/>
</dbReference>
<dbReference type="InterPro" id="IPR001870">
    <property type="entry name" value="B30.2/SPRY"/>
</dbReference>
<dbReference type="Gene3D" id="2.60.120.920">
    <property type="match status" value="1"/>
</dbReference>
<feature type="repeat" description="ANK" evidence="3">
    <location>
        <begin position="924"/>
        <end position="956"/>
    </location>
</feature>
<dbReference type="PROSITE" id="PS50188">
    <property type="entry name" value="B302_SPRY"/>
    <property type="match status" value="1"/>
</dbReference>
<dbReference type="PANTHER" id="PTHR24123">
    <property type="entry name" value="ANKYRIN REPEAT-CONTAINING"/>
    <property type="match status" value="1"/>
</dbReference>
<feature type="repeat" description="ANK" evidence="3">
    <location>
        <begin position="1147"/>
        <end position="1179"/>
    </location>
</feature>
<feature type="repeat" description="ANK" evidence="3">
    <location>
        <begin position="1282"/>
        <end position="1304"/>
    </location>
</feature>